<evidence type="ECO:0000256" key="1">
    <source>
        <dbReference type="ARBA" id="ARBA00006082"/>
    </source>
</evidence>
<dbReference type="PANTHER" id="PTHR10073:SF12">
    <property type="entry name" value="DNA MISMATCH REPAIR PROTEIN MLH1"/>
    <property type="match status" value="1"/>
</dbReference>
<dbReference type="EMBL" id="HF582854">
    <property type="protein sequence ID" value="CCQ37999.1"/>
    <property type="molecule type" value="Genomic_DNA"/>
</dbReference>
<dbReference type="FunFam" id="3.30.565.10:FF:000003">
    <property type="entry name" value="DNA mismatch repair endonuclease MutL"/>
    <property type="match status" value="1"/>
</dbReference>
<dbReference type="SMART" id="SM01340">
    <property type="entry name" value="DNA_mis_repair"/>
    <property type="match status" value="1"/>
</dbReference>
<dbReference type="Gene3D" id="3.30.1370.100">
    <property type="entry name" value="MutL, C-terminal domain, regulatory subdomain"/>
    <property type="match status" value="1"/>
</dbReference>
<protein>
    <recommendedName>
        <fullName evidence="4">DNA mismatch repair protein MutL</fullName>
    </recommendedName>
</protein>
<dbReference type="GO" id="GO:0030983">
    <property type="term" value="F:mismatched DNA binding"/>
    <property type="evidence" value="ECO:0007669"/>
    <property type="project" value="InterPro"/>
</dbReference>
<evidence type="ECO:0000313" key="9">
    <source>
        <dbReference type="Proteomes" id="UP000011867"/>
    </source>
</evidence>
<organism evidence="8 9">
    <name type="scientific">Natronomonas moolapensis (strain DSM 18674 / CECT 7526 / JCM 14361 / 8.8.11)</name>
    <dbReference type="NCBI Taxonomy" id="268739"/>
    <lineage>
        <taxon>Archaea</taxon>
        <taxon>Methanobacteriati</taxon>
        <taxon>Methanobacteriota</taxon>
        <taxon>Stenosarchaea group</taxon>
        <taxon>Halobacteria</taxon>
        <taxon>Halobacteriales</taxon>
        <taxon>Natronomonadaceae</taxon>
        <taxon>Natronomonas</taxon>
    </lineage>
</organism>
<evidence type="ECO:0000313" key="8">
    <source>
        <dbReference type="EMBL" id="CCQ37999.1"/>
    </source>
</evidence>
<dbReference type="KEGG" id="nmo:Nmlp_3887"/>
<dbReference type="HAMAP" id="MF_00149">
    <property type="entry name" value="DNA_mis_repair"/>
    <property type="match status" value="1"/>
</dbReference>
<dbReference type="Pfam" id="PF08676">
    <property type="entry name" value="MutL_C"/>
    <property type="match status" value="1"/>
</dbReference>
<evidence type="ECO:0000259" key="6">
    <source>
        <dbReference type="SMART" id="SM00853"/>
    </source>
</evidence>
<dbReference type="GO" id="GO:0006298">
    <property type="term" value="P:mismatch repair"/>
    <property type="evidence" value="ECO:0007669"/>
    <property type="project" value="UniProtKB-UniRule"/>
</dbReference>
<proteinExistence type="inferred from homology"/>
<dbReference type="PANTHER" id="PTHR10073">
    <property type="entry name" value="DNA MISMATCH REPAIR PROTEIN MLH, PMS, MUTL"/>
    <property type="match status" value="1"/>
</dbReference>
<dbReference type="SUPFAM" id="SSF55874">
    <property type="entry name" value="ATPase domain of HSP90 chaperone/DNA topoisomerase II/histidine kinase"/>
    <property type="match status" value="1"/>
</dbReference>
<dbReference type="SMART" id="SM00853">
    <property type="entry name" value="MutL_C"/>
    <property type="match status" value="1"/>
</dbReference>
<feature type="region of interest" description="Disordered" evidence="5">
    <location>
        <begin position="339"/>
        <end position="499"/>
    </location>
</feature>
<dbReference type="OrthoDB" id="146201at2157"/>
<dbReference type="InterPro" id="IPR002099">
    <property type="entry name" value="MutL/Mlh/PMS"/>
</dbReference>
<dbReference type="Gene3D" id="3.30.1540.20">
    <property type="entry name" value="MutL, C-terminal domain, dimerisation subdomain"/>
    <property type="match status" value="1"/>
</dbReference>
<dbReference type="Gene3D" id="3.30.230.10">
    <property type="match status" value="1"/>
</dbReference>
<feature type="domain" description="MutL C-terminal dimerisation" evidence="6">
    <location>
        <begin position="504"/>
        <end position="648"/>
    </location>
</feature>
<dbReference type="InterPro" id="IPR037198">
    <property type="entry name" value="MutL_C_sf"/>
</dbReference>
<dbReference type="eggNOG" id="arCOG01166">
    <property type="taxonomic scope" value="Archaea"/>
</dbReference>
<dbReference type="CDD" id="cd16926">
    <property type="entry name" value="HATPase_MutL-MLH-PMS-like"/>
    <property type="match status" value="1"/>
</dbReference>
<dbReference type="Gene3D" id="3.30.565.10">
    <property type="entry name" value="Histidine kinase-like ATPase, C-terminal domain"/>
    <property type="match status" value="1"/>
</dbReference>
<evidence type="ECO:0000256" key="5">
    <source>
        <dbReference type="SAM" id="MobiDB-lite"/>
    </source>
</evidence>
<dbReference type="HOGENOM" id="CLU_004131_4_1_2"/>
<reference evidence="8 9" key="1">
    <citation type="journal article" date="2013" name="Genome Announc.">
        <title>Genome of the haloarchaeon Natronomonas moolapensis, a neutrophilic member of a previously haloalkaliphilic genus.</title>
        <authorList>
            <person name="Dyall-Smith M.L."/>
            <person name="Pfeiffer F."/>
            <person name="Oberwinkler T."/>
            <person name="Klee K."/>
            <person name="Rampp M."/>
            <person name="Palm P."/>
            <person name="Gross K."/>
            <person name="Schuster S.C."/>
            <person name="Oesterhelt D."/>
        </authorList>
    </citation>
    <scope>NUCLEOTIDE SEQUENCE [LARGE SCALE GENOMIC DNA]</scope>
    <source>
        <strain evidence="9">DSM 18674 / JCM 14361 / 8.8.11</strain>
    </source>
</reference>
<dbReference type="InterPro" id="IPR014721">
    <property type="entry name" value="Ribsml_uS5_D2-typ_fold_subgr"/>
</dbReference>
<feature type="compositionally biased region" description="Basic and acidic residues" evidence="5">
    <location>
        <begin position="365"/>
        <end position="404"/>
    </location>
</feature>
<dbReference type="GO" id="GO:0005524">
    <property type="term" value="F:ATP binding"/>
    <property type="evidence" value="ECO:0007669"/>
    <property type="project" value="InterPro"/>
</dbReference>
<dbReference type="RefSeq" id="WP_015410726.1">
    <property type="nucleotide sequence ID" value="NC_020388.1"/>
</dbReference>
<feature type="compositionally biased region" description="Low complexity" evidence="5">
    <location>
        <begin position="451"/>
        <end position="471"/>
    </location>
</feature>
<dbReference type="GO" id="GO:0140664">
    <property type="term" value="F:ATP-dependent DNA damage sensor activity"/>
    <property type="evidence" value="ECO:0007669"/>
    <property type="project" value="InterPro"/>
</dbReference>
<dbReference type="SUPFAM" id="SSF118116">
    <property type="entry name" value="DNA mismatch repair protein MutL"/>
    <property type="match status" value="1"/>
</dbReference>
<dbReference type="InterPro" id="IPR014762">
    <property type="entry name" value="DNA_mismatch_repair_CS"/>
</dbReference>
<dbReference type="Pfam" id="PF01119">
    <property type="entry name" value="DNA_mis_repair"/>
    <property type="match status" value="1"/>
</dbReference>
<dbReference type="GO" id="GO:0016887">
    <property type="term" value="F:ATP hydrolysis activity"/>
    <property type="evidence" value="ECO:0007669"/>
    <property type="project" value="InterPro"/>
</dbReference>
<evidence type="ECO:0000256" key="2">
    <source>
        <dbReference type="ARBA" id="ARBA00022763"/>
    </source>
</evidence>
<dbReference type="AlphaFoldDB" id="M1XU19"/>
<feature type="compositionally biased region" description="Basic and acidic residues" evidence="5">
    <location>
        <begin position="436"/>
        <end position="446"/>
    </location>
</feature>
<dbReference type="InterPro" id="IPR038973">
    <property type="entry name" value="MutL/Mlh/Pms-like"/>
</dbReference>
<dbReference type="PROSITE" id="PS00058">
    <property type="entry name" value="DNA_MISMATCH_REPAIR_1"/>
    <property type="match status" value="1"/>
</dbReference>
<dbReference type="SUPFAM" id="SSF54211">
    <property type="entry name" value="Ribosomal protein S5 domain 2-like"/>
    <property type="match status" value="1"/>
</dbReference>
<dbReference type="STRING" id="268739.Nmlp_3887"/>
<dbReference type="InterPro" id="IPR042120">
    <property type="entry name" value="MutL_C_dimsub"/>
</dbReference>
<dbReference type="Pfam" id="PF13589">
    <property type="entry name" value="HATPase_c_3"/>
    <property type="match status" value="1"/>
</dbReference>
<name>M1XU19_NATM8</name>
<feature type="domain" description="DNA mismatch repair protein S5" evidence="7">
    <location>
        <begin position="210"/>
        <end position="332"/>
    </location>
</feature>
<comment type="function">
    <text evidence="4">This protein is involved in the repair of mismatches in DNA. It is required for dam-dependent methyl-directed DNA mismatch repair. May act as a 'molecular matchmaker', a protein that promotes the formation of a stable complex between two or more DNA-binding proteins in an ATP-dependent manner without itself being part of a final effector complex.</text>
</comment>
<evidence type="ECO:0000256" key="4">
    <source>
        <dbReference type="HAMAP-Rule" id="MF_00149"/>
    </source>
</evidence>
<dbReference type="NCBIfam" id="TIGR00585">
    <property type="entry name" value="mutl"/>
    <property type="match status" value="1"/>
</dbReference>
<dbReference type="GO" id="GO:0032300">
    <property type="term" value="C:mismatch repair complex"/>
    <property type="evidence" value="ECO:0007669"/>
    <property type="project" value="InterPro"/>
</dbReference>
<dbReference type="InterPro" id="IPR036890">
    <property type="entry name" value="HATPase_C_sf"/>
</dbReference>
<keyword evidence="9" id="KW-1185">Reference proteome</keyword>
<dbReference type="InterPro" id="IPR013507">
    <property type="entry name" value="DNA_mismatch_S5_2-like"/>
</dbReference>
<dbReference type="InterPro" id="IPR020667">
    <property type="entry name" value="DNA_mismatch_repair_MutL"/>
</dbReference>
<comment type="similarity">
    <text evidence="1 4">Belongs to the DNA mismatch repair MutL/HexB family.</text>
</comment>
<keyword evidence="3 4" id="KW-0234">DNA repair</keyword>
<dbReference type="GeneID" id="14652803"/>
<evidence type="ECO:0000256" key="3">
    <source>
        <dbReference type="ARBA" id="ARBA00023204"/>
    </source>
</evidence>
<dbReference type="CDD" id="cd00782">
    <property type="entry name" value="MutL_Trans"/>
    <property type="match status" value="1"/>
</dbReference>
<dbReference type="InterPro" id="IPR042121">
    <property type="entry name" value="MutL_C_regsub"/>
</dbReference>
<accession>M1XU19</accession>
<dbReference type="Proteomes" id="UP000011867">
    <property type="component" value="Chromosome"/>
</dbReference>
<feature type="compositionally biased region" description="Low complexity" evidence="5">
    <location>
        <begin position="406"/>
        <end position="434"/>
    </location>
</feature>
<evidence type="ECO:0000259" key="7">
    <source>
        <dbReference type="SMART" id="SM01340"/>
    </source>
</evidence>
<sequence>MSREIRELDAETRDRIAAGEVVERPASVVKELVENALDADAGRIEVAVEAGGTDRIVVSDDGVGMTESDARLAVEEHTTSKLRDVSDLDSIGTLGFRGEALHAIGSVARLRIETKPQGEAYGTELVVEGGEVASCGPTGCPEGTTVEVVELFGNVPARRKYLKTEATEFDHVARILTGYALARPDVAVSLSRDGRETFATTGDGDRTGAVMAVYGRDVAESMVPVEYEGEGEQPVAGVEGLVSHPETNRAGSEYVTTLVDGRYVTASAVREAVVDAYGDGLAPDRYPFAVVDLRLPPGGVDVNVHPRKLEVLFAEEAAVKSAVTEAVETALLGSGLLRSRAPRGRSAPEQTDVSPGTPDDAGDDAETRGGSDEKSPEDRDVSGKRDGRSDGHGDRNDADERVRSVDTGADEAPTAEAGGTATDGADGAAVTASDPEGTRSRDRTESGSRTSDSGATGDVGAAADADGTGSDPEPPSGPTTQRTLDGGETTGTPEGFDRLPDLRVLGQFDDTYLVAESADGLVLIDQHAADERVNYERLRERFAGDVTTQTLTDPVAVGVTAREAALAEEYGDALSRLGFRTRLDEGTLSVTTVPAFLADHVGEAAPELARDLLGEFVGGDPEGTVESVVDDVLGDLACHPSITGHTSLREGTVEALLEALDGCENPYACPHGRPTVIEVSTEEVETRFERDYPGHGGRRR</sequence>
<keyword evidence="2 4" id="KW-0227">DNA damage</keyword>
<dbReference type="InterPro" id="IPR020568">
    <property type="entry name" value="Ribosomal_Su5_D2-typ_SF"/>
</dbReference>
<dbReference type="InterPro" id="IPR014790">
    <property type="entry name" value="MutL_C"/>
</dbReference>
<gene>
    <name evidence="4 8" type="primary">mutL</name>
    <name evidence="8" type="ordered locus">Nmlp_3887</name>
</gene>